<evidence type="ECO:0000313" key="2">
    <source>
        <dbReference type="Proteomes" id="UP001642360"/>
    </source>
</evidence>
<evidence type="ECO:0000313" key="1">
    <source>
        <dbReference type="EMBL" id="CAK9138352.1"/>
    </source>
</evidence>
<dbReference type="InterPro" id="IPR043132">
    <property type="entry name" value="BCAT-like_C"/>
</dbReference>
<organism evidence="1 2">
    <name type="scientific">Ilex paraguariensis</name>
    <name type="common">yerba mate</name>
    <dbReference type="NCBI Taxonomy" id="185542"/>
    <lineage>
        <taxon>Eukaryota</taxon>
        <taxon>Viridiplantae</taxon>
        <taxon>Streptophyta</taxon>
        <taxon>Embryophyta</taxon>
        <taxon>Tracheophyta</taxon>
        <taxon>Spermatophyta</taxon>
        <taxon>Magnoliopsida</taxon>
        <taxon>eudicotyledons</taxon>
        <taxon>Gunneridae</taxon>
        <taxon>Pentapetalae</taxon>
        <taxon>asterids</taxon>
        <taxon>campanulids</taxon>
        <taxon>Aquifoliales</taxon>
        <taxon>Aquifoliaceae</taxon>
        <taxon>Ilex</taxon>
    </lineage>
</organism>
<dbReference type="SUPFAM" id="SSF56752">
    <property type="entry name" value="D-aminoacid aminotransferase-like PLP-dependent enzymes"/>
    <property type="match status" value="1"/>
</dbReference>
<dbReference type="Proteomes" id="UP001642360">
    <property type="component" value="Unassembled WGS sequence"/>
</dbReference>
<proteinExistence type="predicted"/>
<dbReference type="EMBL" id="CAUOFW020000881">
    <property type="protein sequence ID" value="CAK9138352.1"/>
    <property type="molecule type" value="Genomic_DNA"/>
</dbReference>
<dbReference type="Gene3D" id="3.20.10.10">
    <property type="entry name" value="D-amino Acid Aminotransferase, subunit A, domain 2"/>
    <property type="match status" value="1"/>
</dbReference>
<dbReference type="AlphaFoldDB" id="A0ABC8R0Y8"/>
<name>A0ABC8R0Y8_9AQUA</name>
<comment type="caution">
    <text evidence="1">The sequence shown here is derived from an EMBL/GenBank/DDBJ whole genome shotgun (WGS) entry which is preliminary data.</text>
</comment>
<accession>A0ABC8R0Y8</accession>
<keyword evidence="2" id="KW-1185">Reference proteome</keyword>
<reference evidence="1 2" key="1">
    <citation type="submission" date="2024-02" db="EMBL/GenBank/DDBJ databases">
        <authorList>
            <person name="Vignale AGUSTIN F."/>
            <person name="Sosa J E."/>
            <person name="Modenutti C."/>
        </authorList>
    </citation>
    <scope>NUCLEOTIDE SEQUENCE [LARGE SCALE GENOMIC DNA]</scope>
</reference>
<gene>
    <name evidence="1" type="ORF">ILEXP_LOCUS5689</name>
</gene>
<sequence length="123" mass="13110">MSSNQTTITSPKLNVNAQVWTTGTMGELSPLKLKSIGLFILTINSLRAAGQPSPSPFLNALHVVHAQLNHTLGCGCSEEAPVIEIDGRIIGDGRVGPVTQRLQNAYKKMTGESGVSIPTYHKT</sequence>
<protein>
    <submittedName>
        <fullName evidence="1">Uncharacterized protein</fullName>
    </submittedName>
</protein>
<dbReference type="InterPro" id="IPR036038">
    <property type="entry name" value="Aminotransferase-like"/>
</dbReference>